<name>A0A420HSC9_9PEZI</name>
<accession>A0A420HSC9</accession>
<keyword evidence="3 5" id="KW-0819">tRNA processing</keyword>
<evidence type="ECO:0000256" key="6">
    <source>
        <dbReference type="RuleBase" id="RU361182"/>
    </source>
</evidence>
<dbReference type="EMBL" id="MCBR01016690">
    <property type="protein sequence ID" value="RKF60340.1"/>
    <property type="molecule type" value="Genomic_DNA"/>
</dbReference>
<sequence length="119" mass="13006">MLSKAHENDCNVEPGIRISVEFMSVQGGLDALFDNVRHLDLCLPATDQAGNAVTAGWLVNHLGDKALNASNRKMFVLDGHIRPGIMVIINDADWELFGSETYQLQQSDLVLFVSTLHGG</sequence>
<reference evidence="9 10" key="1">
    <citation type="journal article" date="2018" name="BMC Genomics">
        <title>Comparative genome analyses reveal sequence features reflecting distinct modes of host-adaptation between dicot and monocot powdery mildew.</title>
        <authorList>
            <person name="Wu Y."/>
            <person name="Ma X."/>
            <person name="Pan Z."/>
            <person name="Kale S.D."/>
            <person name="Song Y."/>
            <person name="King H."/>
            <person name="Zhang Q."/>
            <person name="Presley C."/>
            <person name="Deng X."/>
            <person name="Wei C.I."/>
            <person name="Xiao S."/>
        </authorList>
    </citation>
    <scope>NUCLEOTIDE SEQUENCE [LARGE SCALE GENOMIC DNA]</scope>
    <source>
        <strain evidence="7">UCSC1</strain>
        <strain evidence="8">UMSG3</strain>
    </source>
</reference>
<dbReference type="STRING" id="62708.A0A420HSC9"/>
<dbReference type="SUPFAM" id="SSF54285">
    <property type="entry name" value="MoaD/ThiS"/>
    <property type="match status" value="1"/>
</dbReference>
<keyword evidence="9" id="KW-1185">Reference proteome</keyword>
<evidence type="ECO:0000256" key="5">
    <source>
        <dbReference type="HAMAP-Rule" id="MF_03048"/>
    </source>
</evidence>
<evidence type="ECO:0000313" key="8">
    <source>
        <dbReference type="EMBL" id="RKF76471.1"/>
    </source>
</evidence>
<dbReference type="Gene3D" id="3.10.20.30">
    <property type="match status" value="1"/>
</dbReference>
<keyword evidence="2 5" id="KW-1017">Isopeptide bond</keyword>
<feature type="cross-link" description="Glycyl lysine isopeptide (Gly-Lys) (interchain with K-? in acceptor proteins)" evidence="5">
    <location>
        <position position="119"/>
    </location>
</feature>
<evidence type="ECO:0000256" key="3">
    <source>
        <dbReference type="ARBA" id="ARBA00022694"/>
    </source>
</evidence>
<organism evidence="7 10">
    <name type="scientific">Golovinomyces cichoracearum</name>
    <dbReference type="NCBI Taxonomy" id="62708"/>
    <lineage>
        <taxon>Eukaryota</taxon>
        <taxon>Fungi</taxon>
        <taxon>Dikarya</taxon>
        <taxon>Ascomycota</taxon>
        <taxon>Pezizomycotina</taxon>
        <taxon>Leotiomycetes</taxon>
        <taxon>Erysiphales</taxon>
        <taxon>Erysiphaceae</taxon>
        <taxon>Golovinomyces</taxon>
    </lineage>
</organism>
<protein>
    <recommendedName>
        <fullName evidence="5 6">Ubiquitin-related modifier 1</fullName>
    </recommendedName>
</protein>
<dbReference type="Pfam" id="PF09138">
    <property type="entry name" value="Urm1"/>
    <property type="match status" value="1"/>
</dbReference>
<evidence type="ECO:0000313" key="10">
    <source>
        <dbReference type="Proteomes" id="UP000285405"/>
    </source>
</evidence>
<gene>
    <name evidence="5" type="primary">URM1</name>
    <name evidence="7" type="ORF">GcC1_166016</name>
    <name evidence="8" type="ORF">GcM3_078005</name>
</gene>
<dbReference type="InterPro" id="IPR012675">
    <property type="entry name" value="Beta-grasp_dom_sf"/>
</dbReference>
<dbReference type="PANTHER" id="PTHR14986">
    <property type="entry name" value="RURM1 PROTEIN"/>
    <property type="match status" value="1"/>
</dbReference>
<dbReference type="EMBL" id="MCBQ01007888">
    <property type="protein sequence ID" value="RKF76471.1"/>
    <property type="molecule type" value="Genomic_DNA"/>
</dbReference>
<dbReference type="Proteomes" id="UP000283383">
    <property type="component" value="Unassembled WGS sequence"/>
</dbReference>
<comment type="similarity">
    <text evidence="5 6">Belongs to the URM1 family.</text>
</comment>
<dbReference type="InterPro" id="IPR016155">
    <property type="entry name" value="Mopterin_synth/thiamin_S_b"/>
</dbReference>
<proteinExistence type="inferred from homology"/>
<evidence type="ECO:0000313" key="9">
    <source>
        <dbReference type="Proteomes" id="UP000283383"/>
    </source>
</evidence>
<evidence type="ECO:0000256" key="2">
    <source>
        <dbReference type="ARBA" id="ARBA00022499"/>
    </source>
</evidence>
<evidence type="ECO:0000256" key="1">
    <source>
        <dbReference type="ARBA" id="ARBA00022490"/>
    </source>
</evidence>
<evidence type="ECO:0000256" key="4">
    <source>
        <dbReference type="ARBA" id="ARBA00022786"/>
    </source>
</evidence>
<comment type="function">
    <text evidence="5">Acts as a sulfur carrier required for 2-thiolation of mcm(5)S(2)U at tRNA wobble positions of cytosolic tRNA(Lys), tRNA(Glu) and tRNA(Gln). Serves as sulfur donor in tRNA 2-thiolation reaction by being thiocarboxylated (-COSH) at its C-terminus by the MOCS3 homolog UBA4. The sulfur is then transferred to tRNA to form 2-thiolation of mcm(5)S(2)U. Prior mcm(5) tRNA modification by the elongator complex is required for 2-thiolation. Also acts as a ubiquitin-like protein (UBL) that is covalently conjugated via an isopeptide bond to lysine residues of target proteins such as AHP1. The thiocarboxylated form serves as substrate for conjugation and oxidative stress specifically induces the formation of UBL-protein conjugates.</text>
</comment>
<dbReference type="HAMAP" id="MF_03048">
    <property type="entry name" value="Urm1"/>
    <property type="match status" value="1"/>
</dbReference>
<dbReference type="GO" id="GO:0034227">
    <property type="term" value="P:tRNA thio-modification"/>
    <property type="evidence" value="ECO:0007669"/>
    <property type="project" value="UniProtKB-UniRule"/>
</dbReference>
<feature type="modified residue" description="1-thioglycine" evidence="5">
    <location>
        <position position="119"/>
    </location>
</feature>
<dbReference type="GO" id="GO:0005829">
    <property type="term" value="C:cytosol"/>
    <property type="evidence" value="ECO:0007669"/>
    <property type="project" value="UniProtKB-UniRule"/>
</dbReference>
<dbReference type="UniPathway" id="UPA00988"/>
<dbReference type="GO" id="GO:0002098">
    <property type="term" value="P:tRNA wobble uridine modification"/>
    <property type="evidence" value="ECO:0007669"/>
    <property type="project" value="UniProtKB-UniRule"/>
</dbReference>
<dbReference type="OrthoDB" id="10248987at2759"/>
<comment type="subcellular location">
    <subcellularLocation>
        <location evidence="5 6">Cytoplasm</location>
    </subcellularLocation>
</comment>
<comment type="PTM">
    <text evidence="5">C-terminal thiocarboxylation occurs in 2 steps, it is first acyl-adenylated (-COAMP) via the hesA/moeB/thiF part of UBA4, then thiocarboxylated (-COSH) via the rhodanese domain of UBA4.</text>
</comment>
<dbReference type="AlphaFoldDB" id="A0A420HSC9"/>
<comment type="pathway">
    <text evidence="5 6">tRNA modification; 5-methoxycarbonylmethyl-2-thiouridine-tRNA biosynthesis.</text>
</comment>
<comment type="caution">
    <text evidence="7">The sequence shown here is derived from an EMBL/GenBank/DDBJ whole genome shotgun (WGS) entry which is preliminary data.</text>
</comment>
<evidence type="ECO:0000313" key="7">
    <source>
        <dbReference type="EMBL" id="RKF60340.1"/>
    </source>
</evidence>
<dbReference type="GO" id="GO:0032447">
    <property type="term" value="P:protein urmylation"/>
    <property type="evidence" value="ECO:0007669"/>
    <property type="project" value="UniProtKB-UniRule"/>
</dbReference>
<keyword evidence="1 5" id="KW-0963">Cytoplasm</keyword>
<dbReference type="Proteomes" id="UP000285405">
    <property type="component" value="Unassembled WGS sequence"/>
</dbReference>
<keyword evidence="4 5" id="KW-0833">Ubl conjugation pathway</keyword>
<dbReference type="InterPro" id="IPR015221">
    <property type="entry name" value="Urm1"/>
</dbReference>